<organism evidence="3 4">
    <name type="scientific">Hyphobacterium vulgare</name>
    <dbReference type="NCBI Taxonomy" id="1736751"/>
    <lineage>
        <taxon>Bacteria</taxon>
        <taxon>Pseudomonadati</taxon>
        <taxon>Pseudomonadota</taxon>
        <taxon>Alphaproteobacteria</taxon>
        <taxon>Maricaulales</taxon>
        <taxon>Maricaulaceae</taxon>
        <taxon>Hyphobacterium</taxon>
    </lineage>
</organism>
<evidence type="ECO:0000313" key="4">
    <source>
        <dbReference type="Proteomes" id="UP001595379"/>
    </source>
</evidence>
<proteinExistence type="inferred from homology"/>
<dbReference type="InterPro" id="IPR023393">
    <property type="entry name" value="START-like_dom_sf"/>
</dbReference>
<gene>
    <name evidence="3" type="ORF">ACFOOR_10665</name>
</gene>
<evidence type="ECO:0000313" key="3">
    <source>
        <dbReference type="EMBL" id="MFC2926568.1"/>
    </source>
</evidence>
<dbReference type="Proteomes" id="UP001595379">
    <property type="component" value="Unassembled WGS sequence"/>
</dbReference>
<dbReference type="RefSeq" id="WP_343164352.1">
    <property type="nucleotide sequence ID" value="NZ_JBHRSV010000019.1"/>
</dbReference>
<comment type="similarity">
    <text evidence="1">Belongs to the AHA1 family.</text>
</comment>
<name>A0ABV6ZYW9_9PROT</name>
<sequence>MTDTHLDNGSFTPPGTLRFERLLPGPIEKVWAFLVEPDLRAQWLAAGKMDLKPGGEAQLIFRNGDLTGPDDRPPAKYAKEGNSEIPTKAEIVEAIPPRLLRFKWEEGNDDWSDVTFSLEEEGDRVRLVLIHTDLAKVDSQAGVLAGWHAHLNLLRSVLTGEAELPFWATLERLEAEYSTRYGLPI</sequence>
<comment type="caution">
    <text evidence="3">The sequence shown here is derived from an EMBL/GenBank/DDBJ whole genome shotgun (WGS) entry which is preliminary data.</text>
</comment>
<dbReference type="InterPro" id="IPR013538">
    <property type="entry name" value="ASHA1/2-like_C"/>
</dbReference>
<dbReference type="CDD" id="cd08899">
    <property type="entry name" value="SRPBCC_CalC_Aha1-like_6"/>
    <property type="match status" value="1"/>
</dbReference>
<evidence type="ECO:0000259" key="2">
    <source>
        <dbReference type="Pfam" id="PF08327"/>
    </source>
</evidence>
<accession>A0ABV6ZYW9</accession>
<dbReference type="SUPFAM" id="SSF55961">
    <property type="entry name" value="Bet v1-like"/>
    <property type="match status" value="1"/>
</dbReference>
<reference evidence="4" key="1">
    <citation type="journal article" date="2019" name="Int. J. Syst. Evol. Microbiol.">
        <title>The Global Catalogue of Microorganisms (GCM) 10K type strain sequencing project: providing services to taxonomists for standard genome sequencing and annotation.</title>
        <authorList>
            <consortium name="The Broad Institute Genomics Platform"/>
            <consortium name="The Broad Institute Genome Sequencing Center for Infectious Disease"/>
            <person name="Wu L."/>
            <person name="Ma J."/>
        </authorList>
    </citation>
    <scope>NUCLEOTIDE SEQUENCE [LARGE SCALE GENOMIC DNA]</scope>
    <source>
        <strain evidence="4">KCTC 52487</strain>
    </source>
</reference>
<dbReference type="EMBL" id="JBHRSV010000019">
    <property type="protein sequence ID" value="MFC2926568.1"/>
    <property type="molecule type" value="Genomic_DNA"/>
</dbReference>
<feature type="domain" description="Activator of Hsp90 ATPase homologue 1/2-like C-terminal" evidence="2">
    <location>
        <begin position="26"/>
        <end position="158"/>
    </location>
</feature>
<protein>
    <submittedName>
        <fullName evidence="3">SRPBCC family protein</fullName>
    </submittedName>
</protein>
<dbReference type="Gene3D" id="3.30.530.20">
    <property type="match status" value="1"/>
</dbReference>
<dbReference type="Pfam" id="PF08327">
    <property type="entry name" value="AHSA1"/>
    <property type="match status" value="1"/>
</dbReference>
<evidence type="ECO:0000256" key="1">
    <source>
        <dbReference type="ARBA" id="ARBA00006817"/>
    </source>
</evidence>
<keyword evidence="4" id="KW-1185">Reference proteome</keyword>